<dbReference type="eggNOG" id="COG4219">
    <property type="taxonomic scope" value="Bacteria"/>
</dbReference>
<dbReference type="PROSITE" id="PS50005">
    <property type="entry name" value="TPR"/>
    <property type="match status" value="1"/>
</dbReference>
<keyword evidence="3" id="KW-1133">Transmembrane helix</keyword>
<keyword evidence="3" id="KW-0812">Transmembrane</keyword>
<dbReference type="STRING" id="234267.Acid_0096"/>
<dbReference type="InterPro" id="IPR011990">
    <property type="entry name" value="TPR-like_helical_dom_sf"/>
</dbReference>
<evidence type="ECO:0000256" key="2">
    <source>
        <dbReference type="SAM" id="MobiDB-lite"/>
    </source>
</evidence>
<dbReference type="InterPro" id="IPR008756">
    <property type="entry name" value="Peptidase_M56"/>
</dbReference>
<sequence length="608" mass="65306" precursor="true">METVSRTLLTFLLNALWQVPVAWAVAALACRLMPNGPARLRHAVWVAALGCAFLLPVLSVRTPARTTLALPAATTPPIATAFAPSAFATAAPAPAHAAAPSISFPHDWAMLLLGAYGLFLALRALLFLRGLYRAFEIRRDAAPGGLHALLARCETAFSTRGVRLLRSADVSGPVALHRAIVLPEGMFEEFREDVLATAVGHEMAHIARRDFAFKLVYELLYLPLCFHPAAMWIRRGIERSREMACDELVTRHLLEPAVYARSIIALAGAALPVPQPGYVLGVFDGDILEERIRSLIERRGGDLRRARVALAGALATFVICAVFAGGMAVSGFAQSAAQSEMQAAAEAFSRGDVASGVEHFHKAVTLEPDNLKARLFLASAYVRQALAQHQYMPVNEDKPLLVMAQAQYQEVLKRDPKNASATFGMIALNGPSKAGESRETVLKLIASDPGNSEAYYTLGTVDWQIAYDASHSALEALGASPATQQIPDAEMRAHLRTKLTTYIDEGLRALQVALAKQPDSSDTMAYINLLLRQKGLLADTAQETKAYVAEADGWVGKALDAKRIQASKPKVNKGAIDLSGEPPLIVPAPPPPPPGTAPKPRNPAEGGR</sequence>
<dbReference type="AlphaFoldDB" id="Q02CV4"/>
<feature type="transmembrane region" description="Helical" evidence="3">
    <location>
        <begin position="67"/>
        <end position="88"/>
    </location>
</feature>
<dbReference type="CDD" id="cd07341">
    <property type="entry name" value="M56_BlaR1_MecR1_like"/>
    <property type="match status" value="1"/>
</dbReference>
<dbReference type="Pfam" id="PF05569">
    <property type="entry name" value="Peptidase_M56"/>
    <property type="match status" value="1"/>
</dbReference>
<dbReference type="HOGENOM" id="CLU_448977_0_0_0"/>
<feature type="repeat" description="TPR" evidence="1">
    <location>
        <begin position="337"/>
        <end position="370"/>
    </location>
</feature>
<dbReference type="SUPFAM" id="SSF48452">
    <property type="entry name" value="TPR-like"/>
    <property type="match status" value="1"/>
</dbReference>
<feature type="transmembrane region" description="Helical" evidence="3">
    <location>
        <begin position="308"/>
        <end position="333"/>
    </location>
</feature>
<dbReference type="InterPro" id="IPR052173">
    <property type="entry name" value="Beta-lactam_resp_regulator"/>
</dbReference>
<feature type="domain" description="Peptidase M56" evidence="4">
    <location>
        <begin position="10"/>
        <end position="292"/>
    </location>
</feature>
<feature type="transmembrane region" description="Helical" evidence="3">
    <location>
        <begin position="108"/>
        <end position="128"/>
    </location>
</feature>
<reference evidence="5" key="1">
    <citation type="submission" date="2006-10" db="EMBL/GenBank/DDBJ databases">
        <title>Complete sequence of Solibacter usitatus Ellin6076.</title>
        <authorList>
            <consortium name="US DOE Joint Genome Institute"/>
            <person name="Copeland A."/>
            <person name="Lucas S."/>
            <person name="Lapidus A."/>
            <person name="Barry K."/>
            <person name="Detter J.C."/>
            <person name="Glavina del Rio T."/>
            <person name="Hammon N."/>
            <person name="Israni S."/>
            <person name="Dalin E."/>
            <person name="Tice H."/>
            <person name="Pitluck S."/>
            <person name="Thompson L.S."/>
            <person name="Brettin T."/>
            <person name="Bruce D."/>
            <person name="Han C."/>
            <person name="Tapia R."/>
            <person name="Gilna P."/>
            <person name="Schmutz J."/>
            <person name="Larimer F."/>
            <person name="Land M."/>
            <person name="Hauser L."/>
            <person name="Kyrpides N."/>
            <person name="Mikhailova N."/>
            <person name="Janssen P.H."/>
            <person name="Kuske C.R."/>
            <person name="Richardson P."/>
        </authorList>
    </citation>
    <scope>NUCLEOTIDE SEQUENCE</scope>
    <source>
        <strain evidence="5">Ellin6076</strain>
    </source>
</reference>
<evidence type="ECO:0000313" key="5">
    <source>
        <dbReference type="EMBL" id="ABJ81112.1"/>
    </source>
</evidence>
<dbReference type="PANTHER" id="PTHR34978">
    <property type="entry name" value="POSSIBLE SENSOR-TRANSDUCER PROTEIN BLAR"/>
    <property type="match status" value="1"/>
</dbReference>
<dbReference type="InterPro" id="IPR019734">
    <property type="entry name" value="TPR_rpt"/>
</dbReference>
<evidence type="ECO:0000259" key="4">
    <source>
        <dbReference type="Pfam" id="PF05569"/>
    </source>
</evidence>
<feature type="compositionally biased region" description="Pro residues" evidence="2">
    <location>
        <begin position="584"/>
        <end position="601"/>
    </location>
</feature>
<protein>
    <submittedName>
        <fullName evidence="5">Peptidase M56, BlaR1</fullName>
    </submittedName>
</protein>
<dbReference type="EMBL" id="CP000473">
    <property type="protein sequence ID" value="ABJ81112.1"/>
    <property type="molecule type" value="Genomic_DNA"/>
</dbReference>
<name>Q02CV4_SOLUE</name>
<evidence type="ECO:0000256" key="3">
    <source>
        <dbReference type="SAM" id="Phobius"/>
    </source>
</evidence>
<dbReference type="KEGG" id="sus:Acid_0096"/>
<dbReference type="PANTHER" id="PTHR34978:SF3">
    <property type="entry name" value="SLR0241 PROTEIN"/>
    <property type="match status" value="1"/>
</dbReference>
<dbReference type="OrthoDB" id="110340at2"/>
<gene>
    <name evidence="5" type="ordered locus">Acid_0096</name>
</gene>
<dbReference type="PROSITE" id="PS51257">
    <property type="entry name" value="PROKAR_LIPOPROTEIN"/>
    <property type="match status" value="1"/>
</dbReference>
<evidence type="ECO:0000256" key="1">
    <source>
        <dbReference type="PROSITE-ProRule" id="PRU00339"/>
    </source>
</evidence>
<accession>Q02CV4</accession>
<keyword evidence="3" id="KW-0472">Membrane</keyword>
<feature type="transmembrane region" description="Helical" evidence="3">
    <location>
        <begin position="42"/>
        <end position="60"/>
    </location>
</feature>
<feature type="region of interest" description="Disordered" evidence="2">
    <location>
        <begin position="569"/>
        <end position="608"/>
    </location>
</feature>
<keyword evidence="1" id="KW-0802">TPR repeat</keyword>
<proteinExistence type="predicted"/>
<dbReference type="InParanoid" id="Q02CV4"/>
<dbReference type="Gene3D" id="1.25.40.10">
    <property type="entry name" value="Tetratricopeptide repeat domain"/>
    <property type="match status" value="1"/>
</dbReference>
<organism evidence="5">
    <name type="scientific">Solibacter usitatus (strain Ellin6076)</name>
    <dbReference type="NCBI Taxonomy" id="234267"/>
    <lineage>
        <taxon>Bacteria</taxon>
        <taxon>Pseudomonadati</taxon>
        <taxon>Acidobacteriota</taxon>
        <taxon>Terriglobia</taxon>
        <taxon>Bryobacterales</taxon>
        <taxon>Solibacteraceae</taxon>
        <taxon>Candidatus Solibacter</taxon>
    </lineage>
</organism>